<dbReference type="FunFam" id="2.30.30.140:FF:000018">
    <property type="entry name" value="Serine/threonine-protein kinase 31"/>
    <property type="match status" value="1"/>
</dbReference>
<dbReference type="EMBL" id="CENE01000003">
    <property type="protein sequence ID" value="CEQ39552.1"/>
    <property type="molecule type" value="Genomic_DNA"/>
</dbReference>
<dbReference type="AlphaFoldDB" id="A0A0D6EHP6"/>
<dbReference type="SUPFAM" id="SSF50199">
    <property type="entry name" value="Staphylococcal nuclease"/>
    <property type="match status" value="5"/>
</dbReference>
<keyword evidence="3" id="KW-0677">Repeat</keyword>
<dbReference type="Gene3D" id="2.40.50.90">
    <property type="match status" value="6"/>
</dbReference>
<evidence type="ECO:0000256" key="3">
    <source>
        <dbReference type="ARBA" id="ARBA00022737"/>
    </source>
</evidence>
<dbReference type="Pfam" id="PF00567">
    <property type="entry name" value="TUDOR"/>
    <property type="match status" value="1"/>
</dbReference>
<dbReference type="Proteomes" id="UP000243876">
    <property type="component" value="Unassembled WGS sequence"/>
</dbReference>
<feature type="region of interest" description="Disordered" evidence="5">
    <location>
        <begin position="391"/>
        <end position="413"/>
    </location>
</feature>
<gene>
    <name evidence="8" type="primary">SPOSA6832_01079</name>
</gene>
<dbReference type="GO" id="GO:0003723">
    <property type="term" value="F:RNA binding"/>
    <property type="evidence" value="ECO:0007669"/>
    <property type="project" value="UniProtKB-UniRule"/>
</dbReference>
<evidence type="ECO:0000313" key="8">
    <source>
        <dbReference type="EMBL" id="CEQ39552.1"/>
    </source>
</evidence>
<keyword evidence="2 4" id="KW-0963">Cytoplasm</keyword>
<feature type="domain" description="TNase-like" evidence="7">
    <location>
        <begin position="1"/>
        <end position="160"/>
    </location>
</feature>
<name>A0A0D6EHP6_SPOSA</name>
<evidence type="ECO:0000259" key="7">
    <source>
        <dbReference type="PROSITE" id="PS50830"/>
    </source>
</evidence>
<feature type="domain" description="TNase-like" evidence="7">
    <location>
        <begin position="560"/>
        <end position="688"/>
    </location>
</feature>
<dbReference type="PIRSF" id="PIRSF017179">
    <property type="entry name" value="RISC-Tudor-SN"/>
    <property type="match status" value="1"/>
</dbReference>
<dbReference type="Gene3D" id="2.30.30.140">
    <property type="match status" value="1"/>
</dbReference>
<dbReference type="GO" id="GO:0006402">
    <property type="term" value="P:mRNA catabolic process"/>
    <property type="evidence" value="ECO:0007669"/>
    <property type="project" value="UniProtKB-UniRule"/>
</dbReference>
<dbReference type="InterPro" id="IPR002999">
    <property type="entry name" value="Tudor"/>
</dbReference>
<dbReference type="SMART" id="SM00318">
    <property type="entry name" value="SNc"/>
    <property type="match status" value="4"/>
</dbReference>
<evidence type="ECO:0000256" key="2">
    <source>
        <dbReference type="ARBA" id="ARBA00022490"/>
    </source>
</evidence>
<dbReference type="InterPro" id="IPR016071">
    <property type="entry name" value="Staphylococal_nuclease_OB-fold"/>
</dbReference>
<evidence type="ECO:0000259" key="6">
    <source>
        <dbReference type="PROSITE" id="PS50304"/>
    </source>
</evidence>
<dbReference type="GO" id="GO:0031047">
    <property type="term" value="P:regulatory ncRNA-mediated gene silencing"/>
    <property type="evidence" value="ECO:0007669"/>
    <property type="project" value="UniProtKB-UniRule"/>
</dbReference>
<dbReference type="PROSITE" id="PS50304">
    <property type="entry name" value="TUDOR"/>
    <property type="match status" value="1"/>
</dbReference>
<evidence type="ECO:0000313" key="9">
    <source>
        <dbReference type="Proteomes" id="UP000243876"/>
    </source>
</evidence>
<feature type="domain" description="Tudor" evidence="6">
    <location>
        <begin position="765"/>
        <end position="825"/>
    </location>
</feature>
<dbReference type="OrthoDB" id="10023235at2759"/>
<dbReference type="GO" id="GO:0004518">
    <property type="term" value="F:nuclease activity"/>
    <property type="evidence" value="ECO:0007669"/>
    <property type="project" value="TreeGrafter"/>
</dbReference>
<organism evidence="8 9">
    <name type="scientific">Sporidiobolus salmonicolor</name>
    <name type="common">Yeast-like fungus</name>
    <name type="synonym">Sporobolomyces salmonicolor</name>
    <dbReference type="NCBI Taxonomy" id="5005"/>
    <lineage>
        <taxon>Eukaryota</taxon>
        <taxon>Fungi</taxon>
        <taxon>Dikarya</taxon>
        <taxon>Basidiomycota</taxon>
        <taxon>Pucciniomycotina</taxon>
        <taxon>Microbotryomycetes</taxon>
        <taxon>Sporidiobolales</taxon>
        <taxon>Sporidiobolaceae</taxon>
        <taxon>Sporobolomyces</taxon>
    </lineage>
</organism>
<proteinExistence type="predicted"/>
<keyword evidence="9" id="KW-1185">Reference proteome</keyword>
<comment type="subcellular location">
    <subcellularLocation>
        <location evidence="1 4">Cytoplasm</location>
    </subcellularLocation>
</comment>
<dbReference type="SMART" id="SM00333">
    <property type="entry name" value="TUDOR"/>
    <property type="match status" value="1"/>
</dbReference>
<dbReference type="InterPro" id="IPR016685">
    <property type="entry name" value="Silence_cplx_Nase-comp_TudorSN"/>
</dbReference>
<feature type="domain" description="TNase-like" evidence="7">
    <location>
        <begin position="370"/>
        <end position="531"/>
    </location>
</feature>
<dbReference type="SUPFAM" id="SSF63748">
    <property type="entry name" value="Tudor/PWWP/MBT"/>
    <property type="match status" value="1"/>
</dbReference>
<dbReference type="Pfam" id="PF00565">
    <property type="entry name" value="SNase"/>
    <property type="match status" value="4"/>
</dbReference>
<dbReference type="GO" id="GO:0031332">
    <property type="term" value="C:RNAi effector complex"/>
    <property type="evidence" value="ECO:0007669"/>
    <property type="project" value="InterPro"/>
</dbReference>
<evidence type="ECO:0000256" key="1">
    <source>
        <dbReference type="ARBA" id="ARBA00004496"/>
    </source>
</evidence>
<dbReference type="GO" id="GO:0005829">
    <property type="term" value="C:cytosol"/>
    <property type="evidence" value="ECO:0007669"/>
    <property type="project" value="UniProtKB-UniRule"/>
</dbReference>
<reference evidence="9" key="1">
    <citation type="submission" date="2015-02" db="EMBL/GenBank/DDBJ databases">
        <authorList>
            <person name="Gon?alves P."/>
        </authorList>
    </citation>
    <scope>NUCLEOTIDE SEQUENCE [LARGE SCALE GENOMIC DNA]</scope>
</reference>
<dbReference type="GO" id="GO:0005634">
    <property type="term" value="C:nucleus"/>
    <property type="evidence" value="ECO:0007669"/>
    <property type="project" value="TreeGrafter"/>
</dbReference>
<protein>
    <submittedName>
        <fullName evidence="8">SPOSA6832_01079-mRNA-1:cds</fullName>
    </submittedName>
</protein>
<evidence type="ECO:0000256" key="5">
    <source>
        <dbReference type="SAM" id="MobiDB-lite"/>
    </source>
</evidence>
<evidence type="ECO:0000256" key="4">
    <source>
        <dbReference type="PIRNR" id="PIRNR017179"/>
    </source>
</evidence>
<dbReference type="PANTHER" id="PTHR12302">
    <property type="entry name" value="EBNA2 BINDING PROTEIN P100"/>
    <property type="match status" value="1"/>
</dbReference>
<dbReference type="PANTHER" id="PTHR12302:SF2">
    <property type="entry name" value="STAPHYLOCOCCAL NUCLEASE DOMAIN-CONTAINING PROTEIN 1"/>
    <property type="match status" value="1"/>
</dbReference>
<feature type="domain" description="TNase-like" evidence="7">
    <location>
        <begin position="186"/>
        <end position="354"/>
    </location>
</feature>
<dbReference type="PROSITE" id="PS50830">
    <property type="entry name" value="TNASE_3"/>
    <property type="match status" value="4"/>
</dbReference>
<dbReference type="InterPro" id="IPR035437">
    <property type="entry name" value="SNase_OB-fold_sf"/>
</dbReference>
<sequence>MSLAAIVKSVLSADTLVLRGKVVQNNALPKEKVLHLADLTAPRLGTRDRPDEPWAFEARDFLRSLVVGKEVTFSLSYTVQTTTPPLEFGVVYAQGPDGQEIDVAAEIVKAGWAKVRDSSKRDQQGATGAAEEDDGIATRRAFLRDLEEEAKIMARGLWSTDSQPDRTVEYSMPEDPAAFLAEHKGKPIDAIVEGVTNGSQVRARLLFSPTYHHIVNLGIAGVRAPRSGNLSGREDVQGEEFGDEARFFVESRLLQRLIKISLLSLPTPTLAATAFNATANANGAPQTPQTANLFLGTVFHPAGNIAALLLSMGLARVVDWHAGFLAQSPTPSMMAELRKGESEAKLMRRGLWKDLPDPKIAAEQAKASGRSFNAVVIRVWGADMLSVAKTETDPQERKLQLSSIRQPRPTDPRQAGLQLEGKELLRKKLVGKPVCSFVPPFPSLESALTQRSLQVIVTIDYVKPAEGDYEERECATIRLPNGTNVAELLVERGLVSVLRHRQGDDQRSSDYDRLMGAEAKAMEEKKGLHSGKDFPAPRVIDASESSHKAAPFLSQFKRSGKMAGVVDFVASGSRFKIYLPKQDTKLTFVLSQIRAPRTARNANEKSEPYGPEAALYSSRRLMQRDVELSVESTDKSGGFIGRMSCNGQDVALALVREGLAKVDDYATAKDLFAAQEEAQKARKGVWSKYDPAQEAAVTGNGAQASTARKEYVDVVVSEVRGGTETVPFSFSVQILKNGGIPELEKLMSELTVFHGDADVTPAGFAPRSGDLVSARFTEDNAWYRAKVRRSNPAKKEAEVVYIDYGNSEILPYSRLRPLAAQFKSLEGQAKEATLSFVSLLDWRTEYGQDAMDRFRELCEGQNLVANIDARDPNLLHLSLFDPADPASLTSHESSINVQLVREGLARIDRRSRFRDAYPGVVRALDAAQAEAKRGRYGAYEMGDPPT</sequence>
<dbReference type="CDD" id="cd00175">
    <property type="entry name" value="SNc"/>
    <property type="match status" value="1"/>
</dbReference>
<accession>A0A0D6EHP6</accession>